<accession>A0ABU5GTL0</accession>
<keyword evidence="10" id="KW-1133">Transmembrane helix</keyword>
<feature type="domain" description="HAMP" evidence="12">
    <location>
        <begin position="166"/>
        <end position="221"/>
    </location>
</feature>
<keyword evidence="4" id="KW-1003">Cell membrane</keyword>
<dbReference type="InterPro" id="IPR050980">
    <property type="entry name" value="2C_sensor_his_kinase"/>
</dbReference>
<keyword evidence="5" id="KW-0597">Phosphoprotein</keyword>
<dbReference type="SMART" id="SM00388">
    <property type="entry name" value="HisKA"/>
    <property type="match status" value="1"/>
</dbReference>
<feature type="domain" description="Histidine kinase" evidence="11">
    <location>
        <begin position="229"/>
        <end position="436"/>
    </location>
</feature>
<dbReference type="PRINTS" id="PR00344">
    <property type="entry name" value="BCTRLSENSOR"/>
</dbReference>
<evidence type="ECO:0000256" key="3">
    <source>
        <dbReference type="ARBA" id="ARBA00012438"/>
    </source>
</evidence>
<dbReference type="InterPro" id="IPR003661">
    <property type="entry name" value="HisK_dim/P_dom"/>
</dbReference>
<evidence type="ECO:0000256" key="10">
    <source>
        <dbReference type="SAM" id="Phobius"/>
    </source>
</evidence>
<keyword evidence="6" id="KW-0808">Transferase</keyword>
<dbReference type="InterPro" id="IPR003594">
    <property type="entry name" value="HATPase_dom"/>
</dbReference>
<dbReference type="InterPro" id="IPR003660">
    <property type="entry name" value="HAMP_dom"/>
</dbReference>
<feature type="transmembrane region" description="Helical" evidence="10">
    <location>
        <begin position="149"/>
        <end position="168"/>
    </location>
</feature>
<comment type="caution">
    <text evidence="13">The sequence shown here is derived from an EMBL/GenBank/DDBJ whole genome shotgun (WGS) entry which is preliminary data.</text>
</comment>
<keyword evidence="14" id="KW-1185">Reference proteome</keyword>
<dbReference type="RefSeq" id="WP_321553057.1">
    <property type="nucleotide sequence ID" value="NZ_JAXIVU010000004.1"/>
</dbReference>
<dbReference type="Pfam" id="PF02518">
    <property type="entry name" value="HATPase_c"/>
    <property type="match status" value="1"/>
</dbReference>
<dbReference type="Pfam" id="PF00672">
    <property type="entry name" value="HAMP"/>
    <property type="match status" value="1"/>
</dbReference>
<name>A0ABU5GTL0_9GAMM</name>
<dbReference type="InterPro" id="IPR036890">
    <property type="entry name" value="HATPase_C_sf"/>
</dbReference>
<keyword evidence="8 13" id="KW-0418">Kinase</keyword>
<protein>
    <recommendedName>
        <fullName evidence="3">histidine kinase</fullName>
        <ecNumber evidence="3">2.7.13.3</ecNumber>
    </recommendedName>
</protein>
<dbReference type="PROSITE" id="PS50885">
    <property type="entry name" value="HAMP"/>
    <property type="match status" value="1"/>
</dbReference>
<evidence type="ECO:0000256" key="5">
    <source>
        <dbReference type="ARBA" id="ARBA00022553"/>
    </source>
</evidence>
<evidence type="ECO:0000256" key="8">
    <source>
        <dbReference type="ARBA" id="ARBA00022777"/>
    </source>
</evidence>
<organism evidence="13 14">
    <name type="scientific">Denitrificimonas halotolerans</name>
    <dbReference type="NCBI Taxonomy" id="3098930"/>
    <lineage>
        <taxon>Bacteria</taxon>
        <taxon>Pseudomonadati</taxon>
        <taxon>Pseudomonadota</taxon>
        <taxon>Gammaproteobacteria</taxon>
        <taxon>Pseudomonadales</taxon>
        <taxon>Pseudomonadaceae</taxon>
        <taxon>Denitrificimonas</taxon>
    </lineage>
</organism>
<dbReference type="SUPFAM" id="SSF55874">
    <property type="entry name" value="ATPase domain of HSP90 chaperone/DNA topoisomerase II/histidine kinase"/>
    <property type="match status" value="1"/>
</dbReference>
<dbReference type="SMART" id="SM00304">
    <property type="entry name" value="HAMP"/>
    <property type="match status" value="1"/>
</dbReference>
<keyword evidence="9" id="KW-0067">ATP-binding</keyword>
<dbReference type="PANTHER" id="PTHR44936">
    <property type="entry name" value="SENSOR PROTEIN CREC"/>
    <property type="match status" value="1"/>
</dbReference>
<evidence type="ECO:0000256" key="9">
    <source>
        <dbReference type="ARBA" id="ARBA00022840"/>
    </source>
</evidence>
<dbReference type="InterPro" id="IPR005467">
    <property type="entry name" value="His_kinase_dom"/>
</dbReference>
<sequence length="439" mass="50263">MGSLFWRVFGSFWLALMLTGVLTFLLIRTFNQDNWILNHHPGLKNFAATWLSLYETGATDQAQTFLQQQHRQYRIHTQILDENTISLTGTPPSRILEREARYSKHRQPWRRITEEITSNHGQTYLLIYRIPYSELGAWQRSNALRPMSALLIALFVLSIMSMLLTLSITRPLNRLRHAVHDLAHTSYHQEQLSQLAQRRDEFGVLASDFNTMGQRLQGLISNQRQLLRDVSHELRSPLARLQIALALAERGTEEQRRKLWPRLQRECERLDALIDEILTLARLDQVQTKQQSFAITPLLTKLIDDAALLQPNQIIAITGIKNLTYQGWPELLQRAIDNLLRNALRFNPAGLPIEVHITRQDNQLSISVRDQGPGVSDEWLAQLGHSFFRVPGQNQDGYGLGLTIAQRAVEKHNGQLELNNHPQGGFIATIKLPLSNITS</sequence>
<dbReference type="PROSITE" id="PS50109">
    <property type="entry name" value="HIS_KIN"/>
    <property type="match status" value="1"/>
</dbReference>
<keyword evidence="10" id="KW-0812">Transmembrane</keyword>
<comment type="subcellular location">
    <subcellularLocation>
        <location evidence="2">Cell membrane</location>
        <topology evidence="2">Multi-pass membrane protein</topology>
    </subcellularLocation>
</comment>
<comment type="catalytic activity">
    <reaction evidence="1">
        <text>ATP + protein L-histidine = ADP + protein N-phospho-L-histidine.</text>
        <dbReference type="EC" id="2.7.13.3"/>
    </reaction>
</comment>
<evidence type="ECO:0000256" key="2">
    <source>
        <dbReference type="ARBA" id="ARBA00004651"/>
    </source>
</evidence>
<evidence type="ECO:0000259" key="11">
    <source>
        <dbReference type="PROSITE" id="PS50109"/>
    </source>
</evidence>
<dbReference type="Gene3D" id="6.10.340.10">
    <property type="match status" value="1"/>
</dbReference>
<dbReference type="Gene3D" id="1.10.287.130">
    <property type="match status" value="1"/>
</dbReference>
<dbReference type="Pfam" id="PF00512">
    <property type="entry name" value="HisKA"/>
    <property type="match status" value="1"/>
</dbReference>
<dbReference type="SUPFAM" id="SSF47384">
    <property type="entry name" value="Homodimeric domain of signal transducing histidine kinase"/>
    <property type="match status" value="1"/>
</dbReference>
<dbReference type="EC" id="2.7.13.3" evidence="3"/>
<dbReference type="CDD" id="cd06225">
    <property type="entry name" value="HAMP"/>
    <property type="match status" value="1"/>
</dbReference>
<gene>
    <name evidence="13" type="ORF">TOI97_05205</name>
</gene>
<dbReference type="GO" id="GO:0016301">
    <property type="term" value="F:kinase activity"/>
    <property type="evidence" value="ECO:0007669"/>
    <property type="project" value="UniProtKB-KW"/>
</dbReference>
<dbReference type="Proteomes" id="UP001294570">
    <property type="component" value="Unassembled WGS sequence"/>
</dbReference>
<proteinExistence type="predicted"/>
<dbReference type="CDD" id="cd00075">
    <property type="entry name" value="HATPase"/>
    <property type="match status" value="1"/>
</dbReference>
<evidence type="ECO:0000256" key="4">
    <source>
        <dbReference type="ARBA" id="ARBA00022475"/>
    </source>
</evidence>
<dbReference type="Gene3D" id="3.30.565.10">
    <property type="entry name" value="Histidine kinase-like ATPase, C-terminal domain"/>
    <property type="match status" value="1"/>
</dbReference>
<dbReference type="SUPFAM" id="SSF158472">
    <property type="entry name" value="HAMP domain-like"/>
    <property type="match status" value="1"/>
</dbReference>
<dbReference type="EMBL" id="JAXIVU010000004">
    <property type="protein sequence ID" value="MDY7218968.1"/>
    <property type="molecule type" value="Genomic_DNA"/>
</dbReference>
<dbReference type="SMART" id="SM00387">
    <property type="entry name" value="HATPase_c"/>
    <property type="match status" value="1"/>
</dbReference>
<dbReference type="CDD" id="cd00082">
    <property type="entry name" value="HisKA"/>
    <property type="match status" value="1"/>
</dbReference>
<keyword evidence="7" id="KW-0547">Nucleotide-binding</keyword>
<dbReference type="InterPro" id="IPR036097">
    <property type="entry name" value="HisK_dim/P_sf"/>
</dbReference>
<evidence type="ECO:0000313" key="13">
    <source>
        <dbReference type="EMBL" id="MDY7218968.1"/>
    </source>
</evidence>
<reference evidence="13 14" key="1">
    <citation type="submission" date="2023-12" db="EMBL/GenBank/DDBJ databases">
        <title>Denitrificimonas halotolerans sp. nov.,a novel species isolated from landfill leachate.</title>
        <authorList>
            <person name="Wang S."/>
        </authorList>
    </citation>
    <scope>NUCLEOTIDE SEQUENCE [LARGE SCALE GENOMIC DNA]</scope>
    <source>
        <strain evidence="13 14">JX-1</strain>
    </source>
</reference>
<dbReference type="PANTHER" id="PTHR44936:SF10">
    <property type="entry name" value="SENSOR PROTEIN RSTB"/>
    <property type="match status" value="1"/>
</dbReference>
<dbReference type="InterPro" id="IPR004358">
    <property type="entry name" value="Sig_transdc_His_kin-like_C"/>
</dbReference>
<evidence type="ECO:0000313" key="14">
    <source>
        <dbReference type="Proteomes" id="UP001294570"/>
    </source>
</evidence>
<keyword evidence="10" id="KW-0472">Membrane</keyword>
<evidence type="ECO:0000256" key="1">
    <source>
        <dbReference type="ARBA" id="ARBA00000085"/>
    </source>
</evidence>
<evidence type="ECO:0000256" key="6">
    <source>
        <dbReference type="ARBA" id="ARBA00022679"/>
    </source>
</evidence>
<evidence type="ECO:0000259" key="12">
    <source>
        <dbReference type="PROSITE" id="PS50885"/>
    </source>
</evidence>
<feature type="transmembrane region" description="Helical" evidence="10">
    <location>
        <begin position="6"/>
        <end position="27"/>
    </location>
</feature>
<evidence type="ECO:0000256" key="7">
    <source>
        <dbReference type="ARBA" id="ARBA00022741"/>
    </source>
</evidence>